<dbReference type="SMART" id="SM00248">
    <property type="entry name" value="ANK"/>
    <property type="match status" value="9"/>
</dbReference>
<feature type="repeat" description="ANK" evidence="1">
    <location>
        <begin position="271"/>
        <end position="303"/>
    </location>
</feature>
<sequence length="405" mass="42539">NKTTPLIIAGQQGYHHIAQVLIDAGATVNHPGTNATTSLFWAAKNNRIETLRVLLDAKADVELANGVPTSDVIVTLTPPTSTCGHRYGKPLWKGTHKLLQCCLRPAPTPVLLMMQAIGTDVGLMKLQGERSPLWTASYEGHAAVVADLLAAGATVGATALYAAAEAGHEDIVRQLLASGADVNYLTSHLGSALYTASKHGHESVEGRSPLWTSAFEGHETVVRVLLDAGAFEDLTCNLGATPLFVAAQEGNQGVVQQLLNTDATVDMATHEKATPLIVASTRGLTDIVRMLLVAGADIHLADMDGCTPLMKAARNKHPDVVSLLLNAGANVHERRSSDGATPFFFACEAGDVSVARLLIDAGADIREPNDAGVTPREIAKANGRAALVAFLDAVASPETSELTHN</sequence>
<dbReference type="Pfam" id="PF12796">
    <property type="entry name" value="Ank_2"/>
    <property type="match status" value="3"/>
</dbReference>
<dbReference type="Pfam" id="PF00023">
    <property type="entry name" value="Ank"/>
    <property type="match status" value="1"/>
</dbReference>
<dbReference type="SUPFAM" id="SSF48403">
    <property type="entry name" value="Ankyrin repeat"/>
    <property type="match status" value="2"/>
</dbReference>
<dbReference type="GO" id="GO:0005634">
    <property type="term" value="C:nucleus"/>
    <property type="evidence" value="ECO:0007669"/>
    <property type="project" value="TreeGrafter"/>
</dbReference>
<feature type="repeat" description="ANK" evidence="1">
    <location>
        <begin position="238"/>
        <end position="270"/>
    </location>
</feature>
<evidence type="ECO:0000313" key="2">
    <source>
        <dbReference type="EMBL" id="OQR89148.1"/>
    </source>
</evidence>
<dbReference type="PROSITE" id="PS50297">
    <property type="entry name" value="ANK_REP_REGION"/>
    <property type="match status" value="7"/>
</dbReference>
<dbReference type="Proteomes" id="UP000243579">
    <property type="component" value="Unassembled WGS sequence"/>
</dbReference>
<feature type="repeat" description="ANK" evidence="1">
    <location>
        <begin position="155"/>
        <end position="187"/>
    </location>
</feature>
<keyword evidence="1" id="KW-0040">ANK repeat</keyword>
<feature type="repeat" description="ANK" evidence="1">
    <location>
        <begin position="338"/>
        <end position="370"/>
    </location>
</feature>
<dbReference type="PANTHER" id="PTHR24118">
    <property type="entry name" value="POTE ANKYRIN DOMAIN"/>
    <property type="match status" value="1"/>
</dbReference>
<organism evidence="2 3">
    <name type="scientific">Achlya hypogyna</name>
    <name type="common">Oomycete</name>
    <name type="synonym">Protoachlya hypogyna</name>
    <dbReference type="NCBI Taxonomy" id="1202772"/>
    <lineage>
        <taxon>Eukaryota</taxon>
        <taxon>Sar</taxon>
        <taxon>Stramenopiles</taxon>
        <taxon>Oomycota</taxon>
        <taxon>Saprolegniomycetes</taxon>
        <taxon>Saprolegniales</taxon>
        <taxon>Achlyaceae</taxon>
        <taxon>Achlya</taxon>
    </lineage>
</organism>
<dbReference type="EMBL" id="JNBR01000918">
    <property type="protein sequence ID" value="OQR89148.1"/>
    <property type="molecule type" value="Genomic_DNA"/>
</dbReference>
<dbReference type="STRING" id="1202772.A0A1V9YTU6"/>
<feature type="non-terminal residue" evidence="2">
    <location>
        <position position="1"/>
    </location>
</feature>
<feature type="repeat" description="ANK" evidence="1">
    <location>
        <begin position="304"/>
        <end position="336"/>
    </location>
</feature>
<dbReference type="GO" id="GO:0005737">
    <property type="term" value="C:cytoplasm"/>
    <property type="evidence" value="ECO:0007669"/>
    <property type="project" value="TreeGrafter"/>
</dbReference>
<dbReference type="InterPro" id="IPR036770">
    <property type="entry name" value="Ankyrin_rpt-contain_sf"/>
</dbReference>
<dbReference type="AlphaFoldDB" id="A0A1V9YTU6"/>
<dbReference type="PANTHER" id="PTHR24118:SF99">
    <property type="entry name" value="POTE ANKYRIN DOMAIN FAMILY MEMBER 3C-RELATED"/>
    <property type="match status" value="1"/>
</dbReference>
<dbReference type="Gene3D" id="1.25.40.20">
    <property type="entry name" value="Ankyrin repeat-containing domain"/>
    <property type="match status" value="3"/>
</dbReference>
<keyword evidence="3" id="KW-1185">Reference proteome</keyword>
<dbReference type="PRINTS" id="PR01415">
    <property type="entry name" value="ANKYRIN"/>
</dbReference>
<dbReference type="PROSITE" id="PS50088">
    <property type="entry name" value="ANK_REPEAT"/>
    <property type="match status" value="8"/>
</dbReference>
<accession>A0A1V9YTU6</accession>
<proteinExistence type="predicted"/>
<evidence type="ECO:0000313" key="3">
    <source>
        <dbReference type="Proteomes" id="UP000243579"/>
    </source>
</evidence>
<name>A0A1V9YTU6_ACHHY</name>
<dbReference type="InterPro" id="IPR002110">
    <property type="entry name" value="Ankyrin_rpt"/>
</dbReference>
<gene>
    <name evidence="2" type="ORF">ACHHYP_06453</name>
</gene>
<reference evidence="2 3" key="1">
    <citation type="journal article" date="2014" name="Genome Biol. Evol.">
        <title>The secreted proteins of Achlya hypogyna and Thraustotheca clavata identify the ancestral oomycete secretome and reveal gene acquisitions by horizontal gene transfer.</title>
        <authorList>
            <person name="Misner I."/>
            <person name="Blouin N."/>
            <person name="Leonard G."/>
            <person name="Richards T.A."/>
            <person name="Lane C.E."/>
        </authorList>
    </citation>
    <scope>NUCLEOTIDE SEQUENCE [LARGE SCALE GENOMIC DNA]</scope>
    <source>
        <strain evidence="2 3">ATCC 48635</strain>
    </source>
</reference>
<comment type="caution">
    <text evidence="2">The sequence shown here is derived from an EMBL/GenBank/DDBJ whole genome shotgun (WGS) entry which is preliminary data.</text>
</comment>
<feature type="repeat" description="ANK" evidence="1">
    <location>
        <begin position="1"/>
        <end position="33"/>
    </location>
</feature>
<dbReference type="OrthoDB" id="96726at2759"/>
<evidence type="ECO:0000256" key="1">
    <source>
        <dbReference type="PROSITE-ProRule" id="PRU00023"/>
    </source>
</evidence>
<feature type="repeat" description="ANK" evidence="1">
    <location>
        <begin position="34"/>
        <end position="66"/>
    </location>
</feature>
<feature type="repeat" description="ANK" evidence="1">
    <location>
        <begin position="205"/>
        <end position="230"/>
    </location>
</feature>
<protein>
    <submittedName>
        <fullName evidence="2">Uncharacterized protein</fullName>
    </submittedName>
</protein>